<feature type="region of interest" description="Disordered" evidence="26">
    <location>
        <begin position="474"/>
        <end position="510"/>
    </location>
</feature>
<dbReference type="EMBL" id="OU963863">
    <property type="protein sequence ID" value="CAH0384274.1"/>
    <property type="molecule type" value="Genomic_DNA"/>
</dbReference>
<keyword evidence="13" id="KW-0458">Lysosome</keyword>
<dbReference type="InterPro" id="IPR050382">
    <property type="entry name" value="MFS_Na/Anion_cotransporter"/>
</dbReference>
<evidence type="ECO:0000256" key="9">
    <source>
        <dbReference type="ARBA" id="ARBA00022989"/>
    </source>
</evidence>
<proteinExistence type="predicted"/>
<keyword evidence="7 27" id="KW-0812">Transmembrane</keyword>
<dbReference type="PROSITE" id="PS50850">
    <property type="entry name" value="MFS"/>
    <property type="match status" value="1"/>
</dbReference>
<feature type="compositionally biased region" description="Basic and acidic residues" evidence="26">
    <location>
        <begin position="485"/>
        <end position="510"/>
    </location>
</feature>
<evidence type="ECO:0000256" key="7">
    <source>
        <dbReference type="ARBA" id="ARBA00022692"/>
    </source>
</evidence>
<feature type="transmembrane region" description="Helical" evidence="27">
    <location>
        <begin position="379"/>
        <end position="399"/>
    </location>
</feature>
<dbReference type="PROSITE" id="PS00217">
    <property type="entry name" value="SUGAR_TRANSPORT_2"/>
    <property type="match status" value="1"/>
</dbReference>
<name>A0A9P0EYB5_BEMTA</name>
<dbReference type="GO" id="GO:0030672">
    <property type="term" value="C:synaptic vesicle membrane"/>
    <property type="evidence" value="ECO:0007669"/>
    <property type="project" value="UniProtKB-SubCell"/>
</dbReference>
<evidence type="ECO:0000256" key="14">
    <source>
        <dbReference type="ARBA" id="ARBA00023329"/>
    </source>
</evidence>
<evidence type="ECO:0000256" key="1">
    <source>
        <dbReference type="ARBA" id="ARBA00004432"/>
    </source>
</evidence>
<dbReference type="PANTHER" id="PTHR11662">
    <property type="entry name" value="SOLUTE CARRIER FAMILY 17"/>
    <property type="match status" value="1"/>
</dbReference>
<dbReference type="CDD" id="cd17318">
    <property type="entry name" value="MFS_SLC17"/>
    <property type="match status" value="1"/>
</dbReference>
<protein>
    <recommendedName>
        <fullName evidence="22">Sialin</fullName>
    </recommendedName>
    <alternativeName>
        <fullName evidence="25">H(+)/nitrate cotransporter</fullName>
    </alternativeName>
    <alternativeName>
        <fullName evidence="23">H(+)/sialic acid cotransporter</fullName>
    </alternativeName>
    <alternativeName>
        <fullName evidence="24">Vesicular excitatory amino acid transporter</fullName>
    </alternativeName>
</protein>
<comment type="catalytic activity">
    <reaction evidence="16">
        <text>L-aspartate(out) = L-aspartate(in)</text>
        <dbReference type="Rhea" id="RHEA:66332"/>
        <dbReference type="ChEBI" id="CHEBI:29991"/>
    </reaction>
    <physiologicalReaction direction="left-to-right" evidence="16">
        <dbReference type="Rhea" id="RHEA:66333"/>
    </physiologicalReaction>
</comment>
<evidence type="ECO:0000256" key="27">
    <source>
        <dbReference type="SAM" id="Phobius"/>
    </source>
</evidence>
<evidence type="ECO:0000256" key="10">
    <source>
        <dbReference type="ARBA" id="ARBA00023018"/>
    </source>
</evidence>
<evidence type="ECO:0000256" key="3">
    <source>
        <dbReference type="ARBA" id="ARBA00004638"/>
    </source>
</evidence>
<evidence type="ECO:0000256" key="12">
    <source>
        <dbReference type="ARBA" id="ARBA00023180"/>
    </source>
</evidence>
<feature type="transmembrane region" description="Helical" evidence="27">
    <location>
        <begin position="411"/>
        <end position="433"/>
    </location>
</feature>
<feature type="transmembrane region" description="Helical" evidence="27">
    <location>
        <begin position="215"/>
        <end position="236"/>
    </location>
</feature>
<dbReference type="FunFam" id="1.20.1250.20:FF:000067">
    <property type="entry name" value="sialin isoform X2"/>
    <property type="match status" value="1"/>
</dbReference>
<reference evidence="29" key="1">
    <citation type="submission" date="2021-12" db="EMBL/GenBank/DDBJ databases">
        <authorList>
            <person name="King R."/>
        </authorList>
    </citation>
    <scope>NUCLEOTIDE SEQUENCE</scope>
</reference>
<keyword evidence="8" id="KW-0769">Symport</keyword>
<feature type="domain" description="Major facilitator superfamily (MFS) profile" evidence="28">
    <location>
        <begin position="21"/>
        <end position="472"/>
    </location>
</feature>
<dbReference type="GO" id="GO:0046942">
    <property type="term" value="P:carboxylic acid transport"/>
    <property type="evidence" value="ECO:0007669"/>
    <property type="project" value="UniProtKB-ARBA"/>
</dbReference>
<evidence type="ECO:0000256" key="16">
    <source>
        <dbReference type="ARBA" id="ARBA00050554"/>
    </source>
</evidence>
<dbReference type="Pfam" id="PF07690">
    <property type="entry name" value="MFS_1"/>
    <property type="match status" value="1"/>
</dbReference>
<dbReference type="GO" id="GO:0005765">
    <property type="term" value="C:lysosomal membrane"/>
    <property type="evidence" value="ECO:0007669"/>
    <property type="project" value="UniProtKB-SubCell"/>
</dbReference>
<evidence type="ECO:0000256" key="6">
    <source>
        <dbReference type="ARBA" id="ARBA00022475"/>
    </source>
</evidence>
<dbReference type="GO" id="GO:0016323">
    <property type="term" value="C:basolateral plasma membrane"/>
    <property type="evidence" value="ECO:0007669"/>
    <property type="project" value="UniProtKB-SubCell"/>
</dbReference>
<dbReference type="GO" id="GO:0006820">
    <property type="term" value="P:monoatomic anion transport"/>
    <property type="evidence" value="ECO:0007669"/>
    <property type="project" value="TreeGrafter"/>
</dbReference>
<dbReference type="Proteomes" id="UP001152759">
    <property type="component" value="Chromosome 2"/>
</dbReference>
<comment type="catalytic activity">
    <reaction evidence="18">
        <text>N-acetyl-L-aspartyl-L-glutamate(out) = N-acetyl-L-aspartyl-L-glutamate(in)</text>
        <dbReference type="Rhea" id="RHEA:72599"/>
        <dbReference type="ChEBI" id="CHEBI:76931"/>
    </reaction>
    <physiologicalReaction direction="left-to-right" evidence="18">
        <dbReference type="Rhea" id="RHEA:72600"/>
    </physiologicalReaction>
</comment>
<evidence type="ECO:0000256" key="4">
    <source>
        <dbReference type="ARBA" id="ARBA00004656"/>
    </source>
</evidence>
<dbReference type="InterPro" id="IPR005829">
    <property type="entry name" value="Sugar_transporter_CS"/>
</dbReference>
<evidence type="ECO:0000256" key="22">
    <source>
        <dbReference type="ARBA" id="ARBA00069713"/>
    </source>
</evidence>
<evidence type="ECO:0000313" key="30">
    <source>
        <dbReference type="Proteomes" id="UP001152759"/>
    </source>
</evidence>
<comment type="subcellular location">
    <subcellularLocation>
        <location evidence="2">Basolateral cell membrane</location>
        <topology evidence="2">Multi-pass membrane protein</topology>
    </subcellularLocation>
    <subcellularLocation>
        <location evidence="3">Cytoplasmic vesicle</location>
        <location evidence="3">Secretory vesicle membrane</location>
        <topology evidence="3">Multi-pass membrane protein</topology>
    </subcellularLocation>
    <subcellularLocation>
        <location evidence="1">Cytoplasmic vesicle</location>
        <location evidence="1">Secretory vesicle</location>
        <location evidence="1">Synaptic vesicle membrane</location>
    </subcellularLocation>
    <subcellularLocation>
        <location evidence="4">Lysosome membrane</location>
    </subcellularLocation>
</comment>
<evidence type="ECO:0000256" key="20">
    <source>
        <dbReference type="ARBA" id="ARBA00051612"/>
    </source>
</evidence>
<evidence type="ECO:0000256" key="13">
    <source>
        <dbReference type="ARBA" id="ARBA00023228"/>
    </source>
</evidence>
<evidence type="ECO:0000256" key="19">
    <source>
        <dbReference type="ARBA" id="ARBA00051447"/>
    </source>
</evidence>
<feature type="transmembrane region" description="Helical" evidence="27">
    <location>
        <begin position="445"/>
        <end position="466"/>
    </location>
</feature>
<comment type="catalytic activity">
    <reaction evidence="20">
        <text>D-glucuronate(out) + H(+)(out) = D-glucuronate(in) + H(+)(in)</text>
        <dbReference type="Rhea" id="RHEA:72591"/>
        <dbReference type="ChEBI" id="CHEBI:15378"/>
        <dbReference type="ChEBI" id="CHEBI:58720"/>
    </reaction>
    <physiologicalReaction direction="left-to-right" evidence="20">
        <dbReference type="Rhea" id="RHEA:72592"/>
    </physiologicalReaction>
</comment>
<dbReference type="PANTHER" id="PTHR11662:SF415">
    <property type="entry name" value="AT30085P-RELATED"/>
    <property type="match status" value="1"/>
</dbReference>
<keyword evidence="14" id="KW-0968">Cytoplasmic vesicle</keyword>
<feature type="transmembrane region" description="Helical" evidence="27">
    <location>
        <begin position="122"/>
        <end position="142"/>
    </location>
</feature>
<evidence type="ECO:0000256" key="17">
    <source>
        <dbReference type="ARBA" id="ARBA00050625"/>
    </source>
</evidence>
<evidence type="ECO:0000256" key="25">
    <source>
        <dbReference type="ARBA" id="ARBA00081925"/>
    </source>
</evidence>
<comment type="catalytic activity">
    <reaction evidence="17">
        <text>N-acetylneuraminate(in) + H(+)(in) = N-acetylneuraminate(out) + H(+)(out)</text>
        <dbReference type="Rhea" id="RHEA:28987"/>
        <dbReference type="ChEBI" id="CHEBI:15378"/>
        <dbReference type="ChEBI" id="CHEBI:35418"/>
    </reaction>
    <physiologicalReaction direction="right-to-left" evidence="17">
        <dbReference type="Rhea" id="RHEA:28989"/>
    </physiologicalReaction>
</comment>
<accession>A0A9P0EYB5</accession>
<keyword evidence="12" id="KW-0325">Glycoprotein</keyword>
<comment type="function">
    <text evidence="21">Receptor for CM101, a polysaccharide produced by group B Streptococcus with antipathoangiogenic properties.</text>
</comment>
<evidence type="ECO:0000256" key="15">
    <source>
        <dbReference type="ARBA" id="ARBA00050101"/>
    </source>
</evidence>
<evidence type="ECO:0000256" key="23">
    <source>
        <dbReference type="ARBA" id="ARBA00080244"/>
    </source>
</evidence>
<keyword evidence="5" id="KW-0813">Transport</keyword>
<keyword evidence="6" id="KW-1003">Cell membrane</keyword>
<feature type="transmembrane region" description="Helical" evidence="27">
    <location>
        <begin position="318"/>
        <end position="342"/>
    </location>
</feature>
<evidence type="ECO:0000259" key="28">
    <source>
        <dbReference type="PROSITE" id="PS50850"/>
    </source>
</evidence>
<evidence type="ECO:0000256" key="24">
    <source>
        <dbReference type="ARBA" id="ARBA00081195"/>
    </source>
</evidence>
<evidence type="ECO:0000256" key="21">
    <source>
        <dbReference type="ARBA" id="ARBA00056891"/>
    </source>
</evidence>
<feature type="transmembrane region" description="Helical" evidence="27">
    <location>
        <begin position="20"/>
        <end position="40"/>
    </location>
</feature>
<evidence type="ECO:0000256" key="11">
    <source>
        <dbReference type="ARBA" id="ARBA00023136"/>
    </source>
</evidence>
<evidence type="ECO:0000313" key="29">
    <source>
        <dbReference type="EMBL" id="CAH0384274.1"/>
    </source>
</evidence>
<organism evidence="29 30">
    <name type="scientific">Bemisia tabaci</name>
    <name type="common">Sweetpotato whitefly</name>
    <name type="synonym">Aleurodes tabaci</name>
    <dbReference type="NCBI Taxonomy" id="7038"/>
    <lineage>
        <taxon>Eukaryota</taxon>
        <taxon>Metazoa</taxon>
        <taxon>Ecdysozoa</taxon>
        <taxon>Arthropoda</taxon>
        <taxon>Hexapoda</taxon>
        <taxon>Insecta</taxon>
        <taxon>Pterygota</taxon>
        <taxon>Neoptera</taxon>
        <taxon>Paraneoptera</taxon>
        <taxon>Hemiptera</taxon>
        <taxon>Sternorrhyncha</taxon>
        <taxon>Aleyrodoidea</taxon>
        <taxon>Aleyrodidae</taxon>
        <taxon>Aleyrodinae</taxon>
        <taxon>Bemisia</taxon>
    </lineage>
</organism>
<dbReference type="InterPro" id="IPR020846">
    <property type="entry name" value="MFS_dom"/>
</dbReference>
<evidence type="ECO:0000256" key="26">
    <source>
        <dbReference type="SAM" id="MobiDB-lite"/>
    </source>
</evidence>
<feature type="transmembrane region" description="Helical" evidence="27">
    <location>
        <begin position="354"/>
        <end position="373"/>
    </location>
</feature>
<evidence type="ECO:0000256" key="5">
    <source>
        <dbReference type="ARBA" id="ARBA00022448"/>
    </source>
</evidence>
<dbReference type="FunFam" id="1.20.1250.20:FF:000003">
    <property type="entry name" value="Solute carrier family 17 member 3"/>
    <property type="match status" value="1"/>
</dbReference>
<evidence type="ECO:0000256" key="8">
    <source>
        <dbReference type="ARBA" id="ARBA00022847"/>
    </source>
</evidence>
<dbReference type="InterPro" id="IPR036259">
    <property type="entry name" value="MFS_trans_sf"/>
</dbReference>
<dbReference type="AlphaFoldDB" id="A0A9P0EYB5"/>
<dbReference type="GO" id="GO:0015293">
    <property type="term" value="F:symporter activity"/>
    <property type="evidence" value="ECO:0007669"/>
    <property type="project" value="UniProtKB-KW"/>
</dbReference>
<dbReference type="InterPro" id="IPR011701">
    <property type="entry name" value="MFS"/>
</dbReference>
<keyword evidence="10" id="KW-0770">Synapse</keyword>
<evidence type="ECO:0000256" key="2">
    <source>
        <dbReference type="ARBA" id="ARBA00004554"/>
    </source>
</evidence>
<keyword evidence="9 27" id="KW-1133">Transmembrane helix</keyword>
<comment type="catalytic activity">
    <reaction evidence="15">
        <text>2 nitrate(out) + H(+)(out) = 2 nitrate(in) + H(+)(in)</text>
        <dbReference type="Rhea" id="RHEA:71539"/>
        <dbReference type="ChEBI" id="CHEBI:15378"/>
        <dbReference type="ChEBI" id="CHEBI:17632"/>
    </reaction>
    <physiologicalReaction direction="left-to-right" evidence="15">
        <dbReference type="Rhea" id="RHEA:71540"/>
    </physiologicalReaction>
</comment>
<sequence>MVYKKDIGTRVANACFSQRYILAIMGCAGVANALIMRACLSITITQMVRPSNHTSESGEIYHDPDACPALPVTPANPSKPVHPGEFDWDEKTQGKILSAFYYGYIFTHIPGGLLSEKFGGKYTLGLGIFSTAIFTLLTPWAARMGSDELIALRFIEGLGEGTTFPALCTLLAQWAPPLERSKLSSIVFAGVQIGNVMANSMSSLILEFIPGGWPWVFYIFGGVGMVWCVLWCLLCYNDPSSHPYITEKEKRYLQETIGQIERKKDLGPMPWKAILTSGPVWALIIAEVGHDWGLYTMVTDLPKYMNDVMHFSVAQNGILSSLPYLVMWVFSISTSALADWLLKVEYMSITTLRRSFATLGAVVPGLGCLAASYVGCDKVAVSVLFTAGMGFMGFCYASLRVNSLDLSPNYSGTIMALVNGIGCISGMGTPYIVGILTPNRSLKEWRVVFWIMFVILTLTNFVYIFYGTGEVQPWNDSSEQETSSTDDKRTLKEKENNTTQDDPEKSIGVK</sequence>
<keyword evidence="30" id="KW-1185">Reference proteome</keyword>
<comment type="catalytic activity">
    <reaction evidence="19">
        <text>L-glutamate(out) = L-glutamate(in)</text>
        <dbReference type="Rhea" id="RHEA:66336"/>
        <dbReference type="ChEBI" id="CHEBI:29985"/>
    </reaction>
    <physiologicalReaction direction="left-to-right" evidence="19">
        <dbReference type="Rhea" id="RHEA:66337"/>
    </physiologicalReaction>
</comment>
<gene>
    <name evidence="29" type="ORF">BEMITA_LOCUS3625</name>
</gene>
<keyword evidence="11 27" id="KW-0472">Membrane</keyword>
<evidence type="ECO:0000256" key="18">
    <source>
        <dbReference type="ARBA" id="ARBA00051403"/>
    </source>
</evidence>
<dbReference type="Gene3D" id="1.20.1250.20">
    <property type="entry name" value="MFS general substrate transporter like domains"/>
    <property type="match status" value="2"/>
</dbReference>
<dbReference type="SUPFAM" id="SSF103473">
    <property type="entry name" value="MFS general substrate transporter"/>
    <property type="match status" value="1"/>
</dbReference>